<protein>
    <recommendedName>
        <fullName evidence="6">Amino acid transporter transmembrane domain-containing protein</fullName>
    </recommendedName>
</protein>
<feature type="transmembrane region" description="Helical" evidence="5">
    <location>
        <begin position="249"/>
        <end position="267"/>
    </location>
</feature>
<evidence type="ECO:0000256" key="5">
    <source>
        <dbReference type="SAM" id="Phobius"/>
    </source>
</evidence>
<evidence type="ECO:0000256" key="2">
    <source>
        <dbReference type="ARBA" id="ARBA00022692"/>
    </source>
</evidence>
<dbReference type="AlphaFoldDB" id="A0A0D3IXD6"/>
<evidence type="ECO:0000256" key="3">
    <source>
        <dbReference type="ARBA" id="ARBA00022989"/>
    </source>
</evidence>
<dbReference type="RefSeq" id="XP_005768350.1">
    <property type="nucleotide sequence ID" value="XM_005768293.1"/>
</dbReference>
<reference evidence="7" key="2">
    <citation type="submission" date="2024-10" db="UniProtKB">
        <authorList>
            <consortium name="EnsemblProtists"/>
        </authorList>
    </citation>
    <scope>IDENTIFICATION</scope>
</reference>
<feature type="transmembrane region" description="Helical" evidence="5">
    <location>
        <begin position="400"/>
        <end position="420"/>
    </location>
</feature>
<dbReference type="InterPro" id="IPR013057">
    <property type="entry name" value="AA_transpt_TM"/>
</dbReference>
<feature type="transmembrane region" description="Helical" evidence="5">
    <location>
        <begin position="196"/>
        <end position="215"/>
    </location>
</feature>
<evidence type="ECO:0000259" key="6">
    <source>
        <dbReference type="Pfam" id="PF01490"/>
    </source>
</evidence>
<feature type="transmembrane region" description="Helical" evidence="5">
    <location>
        <begin position="323"/>
        <end position="342"/>
    </location>
</feature>
<comment type="subcellular location">
    <subcellularLocation>
        <location evidence="1">Membrane</location>
        <topology evidence="1">Multi-pass membrane protein</topology>
    </subcellularLocation>
</comment>
<feature type="domain" description="Amino acid transporter transmembrane" evidence="6">
    <location>
        <begin position="128"/>
        <end position="547"/>
    </location>
</feature>
<dbReference type="PaxDb" id="2903-EOD15921"/>
<accession>A0A0D3IXD6</accession>
<dbReference type="HOGENOM" id="CLU_036562_0_0_1"/>
<keyword evidence="4 5" id="KW-0472">Membrane</keyword>
<sequence>MDTDEDAAAAARSSRLERGCGFVQRLLGWPPKPAEGAVGGGALGGVGVMAPASSKLPESTLEVKLDASLRSERHTRVFGRRNSHEVFGHVLRRSSSSWQRGGPLSPPGQLVRMGSSFVDVSHPSGEGGASLFSSILNMANTIMGTGLLALPRCISLAGLVPGLLLIVLSALINVGTNVFLSDAAAVGGHPASFNKLAVAAGGPALALVTDAAVVANALGAGISYAIVAADGLTLGMPLLLGAASPGHQAWVLVVAAIITPLSLLRSLDALRLTSLLAVLILGGISGLVLLYALPASGPAADLDPCPADGTASPVSCPPGEVRLFTSPAGVLAALPTLVMAYGCQMSTPTLWNEMERPTRPRMLALYASALGTAMLLYLLVGGLGYATFGDAVAGNILKSYPATLAVGAARLGLALVALALRQSAASIASELRACGGAGRRRAPARAVRQSPLPEPAPAAPEGLFELSPHLATPTAGFVLVATALAAAGVQIGIVVDVAGSLGASTVSIISPAIIYARTFPHDRFVPLAHCAVALGLLVMVTGLAGVLSPTQ</sequence>
<keyword evidence="2 5" id="KW-0812">Transmembrane</keyword>
<feature type="transmembrane region" description="Helical" evidence="5">
    <location>
        <begin position="153"/>
        <end position="176"/>
    </location>
</feature>
<dbReference type="eggNOG" id="KOG1305">
    <property type="taxonomic scope" value="Eukaryota"/>
</dbReference>
<dbReference type="GeneID" id="17262175"/>
<organism evidence="7 8">
    <name type="scientific">Emiliania huxleyi (strain CCMP1516)</name>
    <dbReference type="NCBI Taxonomy" id="280463"/>
    <lineage>
        <taxon>Eukaryota</taxon>
        <taxon>Haptista</taxon>
        <taxon>Haptophyta</taxon>
        <taxon>Prymnesiophyceae</taxon>
        <taxon>Isochrysidales</taxon>
        <taxon>Noelaerhabdaceae</taxon>
        <taxon>Emiliania</taxon>
    </lineage>
</organism>
<evidence type="ECO:0000256" key="4">
    <source>
        <dbReference type="ARBA" id="ARBA00023136"/>
    </source>
</evidence>
<dbReference type="GO" id="GO:0016020">
    <property type="term" value="C:membrane"/>
    <property type="evidence" value="ECO:0007669"/>
    <property type="project" value="UniProtKB-SubCell"/>
</dbReference>
<feature type="transmembrane region" description="Helical" evidence="5">
    <location>
        <begin position="527"/>
        <end position="547"/>
    </location>
</feature>
<keyword evidence="3 5" id="KW-1133">Transmembrane helix</keyword>
<dbReference type="KEGG" id="ehx:EMIHUDRAFT_103000"/>
<feature type="transmembrane region" description="Helical" evidence="5">
    <location>
        <begin position="497"/>
        <end position="515"/>
    </location>
</feature>
<dbReference type="GO" id="GO:0015179">
    <property type="term" value="F:L-amino acid transmembrane transporter activity"/>
    <property type="evidence" value="ECO:0007669"/>
    <property type="project" value="TreeGrafter"/>
</dbReference>
<dbReference type="Pfam" id="PF01490">
    <property type="entry name" value="Aa_trans"/>
    <property type="match status" value="1"/>
</dbReference>
<feature type="transmembrane region" description="Helical" evidence="5">
    <location>
        <begin position="274"/>
        <end position="293"/>
    </location>
</feature>
<dbReference type="EnsemblProtists" id="EOD15921">
    <property type="protein sequence ID" value="EOD15921"/>
    <property type="gene ID" value="EMIHUDRAFT_103000"/>
</dbReference>
<feature type="transmembrane region" description="Helical" evidence="5">
    <location>
        <begin position="222"/>
        <end position="243"/>
    </location>
</feature>
<proteinExistence type="predicted"/>
<evidence type="ECO:0000256" key="1">
    <source>
        <dbReference type="ARBA" id="ARBA00004141"/>
    </source>
</evidence>
<name>A0A0D3IXD6_EMIH1</name>
<dbReference type="Proteomes" id="UP000013827">
    <property type="component" value="Unassembled WGS sequence"/>
</dbReference>
<dbReference type="PANTHER" id="PTHR22950">
    <property type="entry name" value="AMINO ACID TRANSPORTER"/>
    <property type="match status" value="1"/>
</dbReference>
<keyword evidence="8" id="KW-1185">Reference proteome</keyword>
<reference evidence="8" key="1">
    <citation type="journal article" date="2013" name="Nature">
        <title>Pan genome of the phytoplankton Emiliania underpins its global distribution.</title>
        <authorList>
            <person name="Read B.A."/>
            <person name="Kegel J."/>
            <person name="Klute M.J."/>
            <person name="Kuo A."/>
            <person name="Lefebvre S.C."/>
            <person name="Maumus F."/>
            <person name="Mayer C."/>
            <person name="Miller J."/>
            <person name="Monier A."/>
            <person name="Salamov A."/>
            <person name="Young J."/>
            <person name="Aguilar M."/>
            <person name="Claverie J.M."/>
            <person name="Frickenhaus S."/>
            <person name="Gonzalez K."/>
            <person name="Herman E.K."/>
            <person name="Lin Y.C."/>
            <person name="Napier J."/>
            <person name="Ogata H."/>
            <person name="Sarno A.F."/>
            <person name="Shmutz J."/>
            <person name="Schroeder D."/>
            <person name="de Vargas C."/>
            <person name="Verret F."/>
            <person name="von Dassow P."/>
            <person name="Valentin K."/>
            <person name="Van de Peer Y."/>
            <person name="Wheeler G."/>
            <person name="Dacks J.B."/>
            <person name="Delwiche C.F."/>
            <person name="Dyhrman S.T."/>
            <person name="Glockner G."/>
            <person name="John U."/>
            <person name="Richards T."/>
            <person name="Worden A.Z."/>
            <person name="Zhang X."/>
            <person name="Grigoriev I.V."/>
            <person name="Allen A.E."/>
            <person name="Bidle K."/>
            <person name="Borodovsky M."/>
            <person name="Bowler C."/>
            <person name="Brownlee C."/>
            <person name="Cock J.M."/>
            <person name="Elias M."/>
            <person name="Gladyshev V.N."/>
            <person name="Groth M."/>
            <person name="Guda C."/>
            <person name="Hadaegh A."/>
            <person name="Iglesias-Rodriguez M.D."/>
            <person name="Jenkins J."/>
            <person name="Jones B.M."/>
            <person name="Lawson T."/>
            <person name="Leese F."/>
            <person name="Lindquist E."/>
            <person name="Lobanov A."/>
            <person name="Lomsadze A."/>
            <person name="Malik S.B."/>
            <person name="Marsh M.E."/>
            <person name="Mackinder L."/>
            <person name="Mock T."/>
            <person name="Mueller-Roeber B."/>
            <person name="Pagarete A."/>
            <person name="Parker M."/>
            <person name="Probert I."/>
            <person name="Quesneville H."/>
            <person name="Raines C."/>
            <person name="Rensing S.A."/>
            <person name="Riano-Pachon D.M."/>
            <person name="Richier S."/>
            <person name="Rokitta S."/>
            <person name="Shiraiwa Y."/>
            <person name="Soanes D.M."/>
            <person name="van der Giezen M."/>
            <person name="Wahlund T.M."/>
            <person name="Williams B."/>
            <person name="Wilson W."/>
            <person name="Wolfe G."/>
            <person name="Wurch L.L."/>
        </authorList>
    </citation>
    <scope>NUCLEOTIDE SEQUENCE</scope>
</reference>
<feature type="transmembrane region" description="Helical" evidence="5">
    <location>
        <begin position="363"/>
        <end position="388"/>
    </location>
</feature>
<dbReference type="STRING" id="2903.R1DYV7"/>
<evidence type="ECO:0000313" key="8">
    <source>
        <dbReference type="Proteomes" id="UP000013827"/>
    </source>
</evidence>
<evidence type="ECO:0000313" key="7">
    <source>
        <dbReference type="EnsemblProtists" id="EOD15921"/>
    </source>
</evidence>